<dbReference type="Gene3D" id="2.60.40.3110">
    <property type="match status" value="1"/>
</dbReference>
<dbReference type="PROSITE" id="PS51257">
    <property type="entry name" value="PROKAR_LIPOPROTEIN"/>
    <property type="match status" value="1"/>
</dbReference>
<organism evidence="3 4">
    <name type="scientific">Burkholderia multivorans</name>
    <dbReference type="NCBI Taxonomy" id="87883"/>
    <lineage>
        <taxon>Bacteria</taxon>
        <taxon>Pseudomonadati</taxon>
        <taxon>Pseudomonadota</taxon>
        <taxon>Betaproteobacteria</taxon>
        <taxon>Burkholderiales</taxon>
        <taxon>Burkholderiaceae</taxon>
        <taxon>Burkholderia</taxon>
        <taxon>Burkholderia cepacia complex</taxon>
    </lineage>
</organism>
<reference evidence="3 4" key="1">
    <citation type="submission" date="2018-03" db="EMBL/GenBank/DDBJ databases">
        <authorList>
            <person name="Nguyen K."/>
            <person name="Fouts D."/>
            <person name="Sutton G."/>
        </authorList>
    </citation>
    <scope>NUCLEOTIDE SEQUENCE [LARGE SCALE GENOMIC DNA]</scope>
    <source>
        <strain evidence="3 4">AU17135</strain>
    </source>
</reference>
<name>A0A8E2UUP8_9BURK</name>
<dbReference type="Gene3D" id="2.60.40.2070">
    <property type="match status" value="1"/>
</dbReference>
<dbReference type="GO" id="GO:0009279">
    <property type="term" value="C:cell outer membrane"/>
    <property type="evidence" value="ECO:0007669"/>
    <property type="project" value="TreeGrafter"/>
</dbReference>
<feature type="compositionally biased region" description="Low complexity" evidence="1">
    <location>
        <begin position="188"/>
        <end position="203"/>
    </location>
</feature>
<dbReference type="InterPro" id="IPR037224">
    <property type="entry name" value="PapC_N_sf"/>
</dbReference>
<dbReference type="PANTHER" id="PTHR30451:SF8">
    <property type="entry name" value="FIMBRIAL USHER PROTEIN"/>
    <property type="match status" value="1"/>
</dbReference>
<comment type="caution">
    <text evidence="3">The sequence shown here is derived from an EMBL/GenBank/DDBJ whole genome shotgun (WGS) entry which is preliminary data.</text>
</comment>
<dbReference type="PANTHER" id="PTHR30451">
    <property type="entry name" value="OUTER MEMBRANE USHER PROTEIN"/>
    <property type="match status" value="1"/>
</dbReference>
<dbReference type="InterPro" id="IPR043142">
    <property type="entry name" value="PapC-like_C_sf"/>
</dbReference>
<sequence length="927" mass="98195">MRSVFARILSAVGIRLLFVVVGLALVSAGVACNAMPAPAGMVSEPAATPAGRVGTVSEPDATPTEPADALAEPTTTVPARRVEFDIETLKERGLDPALAQYFAEKPRFVGGVHRVSLSVNGQPRGTVDVRFDDRGNVCFDRTLIGRARLRLPDELTPPRRWSLLAFLSGQQPLLAEPEAVDTRESGTDGSASRGNDAAGAAANDARRVAESERRLAQPFAANCYDYRTFQPQTEVSADSAKDMVEIVVPADALTRPRPGDNASSGGAGAMLNYNVVAGGSRSSGSSTATFLSADTEAGFNLGDWVVRSAQTYWRQQGQAEFQMPYAFAQKTDVETGYLVQAGQIGIRNPVVSGMPIEGVQILPDDALAASDGGSTIRGVATQQSRVEVRQAGILIYTTLVPAGPFLLRNVTLIDRSSLIEVTLIDDANNKRSFTVPPASLVAPRGAPLGLSLAIGRVYQYRGPRDMARPIVVSVAKGWNVGRRSSVVAGAIVSSRHQGVGVSHSMPLFGNSVSMGNNAQLSRSPTLGERGASAGLSLSAQLPGDISMNVQANRQTIGFRSLSDTLYDVPDTVRRSAYWEIMRHYRIRDVMSGSASWNSKQLGALSASFNRFSTYAGFSGQHVAASWNRQFGRASLSINVDRSLGRGTTGDDTAIYASLSFPLGPVHTSTYVTRNGGMLRGGVNASQTVNDFVSYNIGVERGEHSGSERGFATLSLWPRYTQVSISGSAQRDSGSLSAQVQGGIVATKAGVTLSPYSIGETFGIVSTGELSGVSISTPAGIVWTDPRGKAVIGSIPAYTEVSTVVRTETLPRDVDVRNGYAELNAGRGSVNFVDIEVRRTKRMLLNVHLQDGSPLPVGASIRDEKDQYVTTAVGDGVVYLDQDPAGPLVARLPGGGRCNLQFQVPDALRADATVAQIDATCDADSHPN</sequence>
<dbReference type="AlphaFoldDB" id="A0A8E2UUP8"/>
<dbReference type="Proteomes" id="UP000237686">
    <property type="component" value="Unassembled WGS sequence"/>
</dbReference>
<proteinExistence type="predicted"/>
<feature type="region of interest" description="Disordered" evidence="1">
    <location>
        <begin position="175"/>
        <end position="209"/>
    </location>
</feature>
<accession>A0A8E2UUP8</accession>
<dbReference type="Pfam" id="PF00577">
    <property type="entry name" value="Usher"/>
    <property type="match status" value="1"/>
</dbReference>
<dbReference type="InterPro" id="IPR000015">
    <property type="entry name" value="Fimb_usher"/>
</dbReference>
<protein>
    <submittedName>
        <fullName evidence="3">Fimbrial protein</fullName>
    </submittedName>
</protein>
<evidence type="ECO:0000313" key="3">
    <source>
        <dbReference type="EMBL" id="PRF28329.1"/>
    </source>
</evidence>
<evidence type="ECO:0000256" key="1">
    <source>
        <dbReference type="SAM" id="MobiDB-lite"/>
    </source>
</evidence>
<feature type="region of interest" description="Disordered" evidence="1">
    <location>
        <begin position="46"/>
        <end position="74"/>
    </location>
</feature>
<dbReference type="InterPro" id="IPR025949">
    <property type="entry name" value="PapC-like_C"/>
</dbReference>
<dbReference type="SUPFAM" id="SSF141729">
    <property type="entry name" value="FimD N-terminal domain-like"/>
    <property type="match status" value="1"/>
</dbReference>
<evidence type="ECO:0000313" key="4">
    <source>
        <dbReference type="Proteomes" id="UP000237686"/>
    </source>
</evidence>
<dbReference type="Pfam" id="PF13953">
    <property type="entry name" value="PapC_C"/>
    <property type="match status" value="1"/>
</dbReference>
<dbReference type="EMBL" id="PVFZ01000005">
    <property type="protein sequence ID" value="PRF28329.1"/>
    <property type="molecule type" value="Genomic_DNA"/>
</dbReference>
<feature type="domain" description="PapC-like C-terminal" evidence="2">
    <location>
        <begin position="843"/>
        <end position="904"/>
    </location>
</feature>
<evidence type="ECO:0000259" key="2">
    <source>
        <dbReference type="Pfam" id="PF13953"/>
    </source>
</evidence>
<dbReference type="GO" id="GO:0009297">
    <property type="term" value="P:pilus assembly"/>
    <property type="evidence" value="ECO:0007669"/>
    <property type="project" value="InterPro"/>
</dbReference>
<gene>
    <name evidence="3" type="ORF">C6P98_00890</name>
</gene>
<dbReference type="InterPro" id="IPR042186">
    <property type="entry name" value="FimD_plug_dom"/>
</dbReference>
<dbReference type="Gene3D" id="3.10.20.410">
    <property type="match status" value="1"/>
</dbReference>
<dbReference type="GO" id="GO:0015473">
    <property type="term" value="F:fimbrial usher porin activity"/>
    <property type="evidence" value="ECO:0007669"/>
    <property type="project" value="InterPro"/>
</dbReference>
<dbReference type="Gene3D" id="2.60.40.2610">
    <property type="entry name" value="Outer membrane usher protein FimD, plug domain"/>
    <property type="match status" value="1"/>
</dbReference>